<keyword evidence="2" id="KW-0732">Signal</keyword>
<dbReference type="EMBL" id="JAVHJV010000001">
    <property type="protein sequence ID" value="KAK5947511.1"/>
    <property type="molecule type" value="Genomic_DNA"/>
</dbReference>
<evidence type="ECO:0000256" key="1">
    <source>
        <dbReference type="SAM" id="MobiDB-lite"/>
    </source>
</evidence>
<sequence>MQLLLLLAGCLALVTAADVSLSELQPIALFSDSCTEAYDTPITYCDDIQFAPFDGFSTCTRDCWSQLNTLVTTIQRGCQYDGAKPDTVIAHAFQGDLANWMCARGPYASSTPTVASGTATNAKATSTSASATSTATSTSSSETSTTESSSTETSASSTESTSTSVASSSSTTLSTSTSASSTSTSAESTSAAPSSTTAQSRPTRTIDSTPFDQTVALNAAPDDKKKQRDLLITKIVVPTVAYHREKRMSQNNPQDLESGSDSMEMTRDAGNRANGDAPTRAGRGTALNERGTPILPNTRMPSYGSCDEDKSGSVAKDEPGRGHPLRHQIGSDVLDFGDSPLIWPGPLTRRLLDKKRRMMLSWLGSSKACSSSRSTVKRKDSISAPDTASRVQPPIPSIPHHIINRFETKLGGDGPTPLTTKGKTVFSLFGLDAAQAEASANIDTELEDLTNKPARPRANAISVPNGRSELLKQVTQTAAPDKPRCLSITKYLEEISKIGANGTEQSDRATAPAAAGSATIKNGAVHGPGELQDDVHKAALQQLKTETSPGANGESISDPLQQHAHVIPSQDVGKSKEPKIRQHATAGIASTEHEMNRMIEHNPYPSTPRTTPGRTDHDAPAVVKAVTGSKPLRASSKARSPATPQRAKSSSKPKQVKTAKPNAPDKSKDMSTATSPGFTGILQAADKGAVARVGSKQRKEREGVCAGKR</sequence>
<feature type="compositionally biased region" description="Basic and acidic residues" evidence="1">
    <location>
        <begin position="591"/>
        <end position="600"/>
    </location>
</feature>
<feature type="signal peptide" evidence="2">
    <location>
        <begin position="1"/>
        <end position="16"/>
    </location>
</feature>
<feature type="region of interest" description="Disordered" evidence="1">
    <location>
        <begin position="373"/>
        <end position="397"/>
    </location>
</feature>
<organism evidence="3 4">
    <name type="scientific">Knufia obscura</name>
    <dbReference type="NCBI Taxonomy" id="1635080"/>
    <lineage>
        <taxon>Eukaryota</taxon>
        <taxon>Fungi</taxon>
        <taxon>Dikarya</taxon>
        <taxon>Ascomycota</taxon>
        <taxon>Pezizomycotina</taxon>
        <taxon>Eurotiomycetes</taxon>
        <taxon>Chaetothyriomycetidae</taxon>
        <taxon>Chaetothyriales</taxon>
        <taxon>Trichomeriaceae</taxon>
        <taxon>Knufia</taxon>
    </lineage>
</organism>
<evidence type="ECO:0000256" key="2">
    <source>
        <dbReference type="SAM" id="SignalP"/>
    </source>
</evidence>
<feature type="compositionally biased region" description="Polar residues" evidence="1">
    <location>
        <begin position="249"/>
        <end position="263"/>
    </location>
</feature>
<feature type="region of interest" description="Disordered" evidence="1">
    <location>
        <begin position="112"/>
        <end position="213"/>
    </location>
</feature>
<dbReference type="RefSeq" id="XP_064735601.1">
    <property type="nucleotide sequence ID" value="XM_064870104.1"/>
</dbReference>
<reference evidence="3 4" key="1">
    <citation type="journal article" date="2023" name="Res Sq">
        <title>Genomic and morphological characterization of Knufia obscura isolated from the Mars 2020 spacecraft assembly facility.</title>
        <authorList>
            <person name="Chander A.M."/>
            <person name="Teixeira M.M."/>
            <person name="Singh N.K."/>
            <person name="Williams M.P."/>
            <person name="Parker C.W."/>
            <person name="Leo P."/>
            <person name="Stajich J.E."/>
            <person name="Torok T."/>
            <person name="Tighe S."/>
            <person name="Mason C.E."/>
            <person name="Venkateswaran K."/>
        </authorList>
    </citation>
    <scope>NUCLEOTIDE SEQUENCE [LARGE SCALE GENOMIC DNA]</scope>
    <source>
        <strain evidence="3 4">CCFEE 5817</strain>
    </source>
</reference>
<feature type="compositionally biased region" description="Polar residues" evidence="1">
    <location>
        <begin position="201"/>
        <end position="213"/>
    </location>
</feature>
<feature type="compositionally biased region" description="Basic and acidic residues" evidence="1">
    <location>
        <begin position="307"/>
        <end position="321"/>
    </location>
</feature>
<feature type="chain" id="PRO_5046419692" evidence="2">
    <location>
        <begin position="17"/>
        <end position="709"/>
    </location>
</feature>
<evidence type="ECO:0000313" key="3">
    <source>
        <dbReference type="EMBL" id="KAK5947511.1"/>
    </source>
</evidence>
<proteinExistence type="predicted"/>
<dbReference type="GeneID" id="89995111"/>
<gene>
    <name evidence="3" type="ORF">PMZ80_001662</name>
</gene>
<feature type="region of interest" description="Disordered" evidence="1">
    <location>
        <begin position="244"/>
        <end position="328"/>
    </location>
</feature>
<protein>
    <submittedName>
        <fullName evidence="3">Uncharacterized protein</fullName>
    </submittedName>
</protein>
<feature type="region of interest" description="Disordered" evidence="1">
    <location>
        <begin position="587"/>
        <end position="709"/>
    </location>
</feature>
<dbReference type="Proteomes" id="UP001334248">
    <property type="component" value="Unassembled WGS sequence"/>
</dbReference>
<keyword evidence="4" id="KW-1185">Reference proteome</keyword>
<evidence type="ECO:0000313" key="4">
    <source>
        <dbReference type="Proteomes" id="UP001334248"/>
    </source>
</evidence>
<accession>A0ABR0S3T2</accession>
<comment type="caution">
    <text evidence="3">The sequence shown here is derived from an EMBL/GenBank/DDBJ whole genome shotgun (WGS) entry which is preliminary data.</text>
</comment>
<feature type="compositionally biased region" description="Low complexity" evidence="1">
    <location>
        <begin position="115"/>
        <end position="200"/>
    </location>
</feature>
<name>A0ABR0S3T2_9EURO</name>